<reference evidence="5" key="2">
    <citation type="submission" date="2011-01" db="EMBL/GenBank/DDBJ databases">
        <title>The Non-contiguous Finished genome of Clostridium papyrosolvens.</title>
        <authorList>
            <person name="Lucas S."/>
            <person name="Copeland A."/>
            <person name="Lapidus A."/>
            <person name="Cheng J.-F."/>
            <person name="Goodwin L."/>
            <person name="Pitluck S."/>
            <person name="Misra M."/>
            <person name="Chertkov O."/>
            <person name="Detter J.C."/>
            <person name="Han C."/>
            <person name="Tapia R."/>
            <person name="Land M."/>
            <person name="Hauser L."/>
            <person name="Kyrpides N."/>
            <person name="Ivanova N."/>
            <person name="Pagani I."/>
            <person name="Mouttaki H."/>
            <person name="He Z."/>
            <person name="Zhou J."/>
            <person name="Hemme C.L."/>
            <person name="Woyke T."/>
        </authorList>
    </citation>
    <scope>NUCLEOTIDE SEQUENCE [LARGE SCALE GENOMIC DNA]</scope>
    <source>
        <strain evidence="5">DSM 2782</strain>
    </source>
</reference>
<dbReference type="PANTHER" id="PTHR22550">
    <property type="entry name" value="SPORE GERMINATION PROTEIN"/>
    <property type="match status" value="1"/>
</dbReference>
<feature type="transmembrane region" description="Helical" evidence="4">
    <location>
        <begin position="368"/>
        <end position="390"/>
    </location>
</feature>
<feature type="transmembrane region" description="Helical" evidence="4">
    <location>
        <begin position="493"/>
        <end position="517"/>
    </location>
</feature>
<evidence type="ECO:0000256" key="1">
    <source>
        <dbReference type="ARBA" id="ARBA00005278"/>
    </source>
</evidence>
<accession>F1TAF6</accession>
<evidence type="ECO:0000256" key="2">
    <source>
        <dbReference type="ARBA" id="ARBA00023136"/>
    </source>
</evidence>
<evidence type="ECO:0000313" key="5">
    <source>
        <dbReference type="EMBL" id="EGD48499.1"/>
    </source>
</evidence>
<feature type="compositionally biased region" description="Basic and acidic residues" evidence="3">
    <location>
        <begin position="34"/>
        <end position="52"/>
    </location>
</feature>
<dbReference type="Pfam" id="PF03323">
    <property type="entry name" value="GerA"/>
    <property type="match status" value="1"/>
</dbReference>
<keyword evidence="4" id="KW-1133">Transmembrane helix</keyword>
<dbReference type="RefSeq" id="WP_004617565.1">
    <property type="nucleotide sequence ID" value="NZ_ACXX02000003.1"/>
</dbReference>
<dbReference type="AlphaFoldDB" id="F1TAF6"/>
<evidence type="ECO:0000256" key="3">
    <source>
        <dbReference type="SAM" id="MobiDB-lite"/>
    </source>
</evidence>
<dbReference type="InterPro" id="IPR004995">
    <property type="entry name" value="Spore_Ger"/>
</dbReference>
<organism evidence="5 6">
    <name type="scientific">Ruminiclostridium papyrosolvens DSM 2782</name>
    <dbReference type="NCBI Taxonomy" id="588581"/>
    <lineage>
        <taxon>Bacteria</taxon>
        <taxon>Bacillati</taxon>
        <taxon>Bacillota</taxon>
        <taxon>Clostridia</taxon>
        <taxon>Eubacteriales</taxon>
        <taxon>Oscillospiraceae</taxon>
        <taxon>Ruminiclostridium</taxon>
    </lineage>
</organism>
<dbReference type="eggNOG" id="COG0697">
    <property type="taxonomic scope" value="Bacteria"/>
</dbReference>
<feature type="transmembrane region" description="Helical" evidence="4">
    <location>
        <begin position="460"/>
        <end position="481"/>
    </location>
</feature>
<dbReference type="OrthoDB" id="9772630at2"/>
<keyword evidence="4" id="KW-0812">Transmembrane</keyword>
<dbReference type="GO" id="GO:0016020">
    <property type="term" value="C:membrane"/>
    <property type="evidence" value="ECO:0007669"/>
    <property type="project" value="InterPro"/>
</dbReference>
<sequence>MSKKKGFMRTLFSYITYKEKKPKKQFYIPEIDNEDTKSEEQKNTTMKREGQKNRGLKKPVPVSESGKENKPVYEKADDEKISVNIEENIKYIKLKFNSPVNKDIVIRELMVAKKYKAFIAYIDGMVDRITINNFILRALMVNDVKFHEDTDDKCKLDFILSNILQTNQAKKVESSDDFMYEILSGNTLLYVDGCDFYITNETKGYDKRGVEKPLIEGVVIGPQEAFNENLRTNITLIRKLIKNNNLTTEFVKVGNVNKQLCAIVSIKGITNPAIVEEVKRRLKNIKSDMVLGDGILEQFIEDNPYSIVPTILSTERPDRTASHIMEGKVAIFTEGAPFAKIVPVTLPSLMHSPEDSYMRWPYGTLIRLIRFLAAFIATLLPGIYVAITSFHQEMIPTELLIAIAKSKENVPFPTLVEVVLMELSFELIREAGIRIPGIIGNTLGIIGALILGQAAVQANIVSPVLIIVVSVTGLGNFAIPNYSLALSARVSRFCFIILGALLGFYGISIGIAFYIILITNIKSFGVPFFAPIAPKTKESTDLFFRKPVWQQMYRPDYVNALKQKRQDKISRQWMKEEPKYSYERDEEDD</sequence>
<comment type="similarity">
    <text evidence="1">Belongs to the GerABKA family.</text>
</comment>
<dbReference type="Proteomes" id="UP000003860">
    <property type="component" value="Unassembled WGS sequence"/>
</dbReference>
<evidence type="ECO:0000313" key="6">
    <source>
        <dbReference type="Proteomes" id="UP000003860"/>
    </source>
</evidence>
<dbReference type="EMBL" id="ACXX02000003">
    <property type="protein sequence ID" value="EGD48499.1"/>
    <property type="molecule type" value="Genomic_DNA"/>
</dbReference>
<comment type="caution">
    <text evidence="5">The sequence shown here is derived from an EMBL/GenBank/DDBJ whole genome shotgun (WGS) entry which is preliminary data.</text>
</comment>
<feature type="transmembrane region" description="Helical" evidence="4">
    <location>
        <begin position="435"/>
        <end position="454"/>
    </location>
</feature>
<protein>
    <submittedName>
        <fullName evidence="5">GerA spore germination protein</fullName>
    </submittedName>
</protein>
<dbReference type="STRING" id="588581.Cpap_2921"/>
<proteinExistence type="inferred from homology"/>
<evidence type="ECO:0000256" key="4">
    <source>
        <dbReference type="SAM" id="Phobius"/>
    </source>
</evidence>
<keyword evidence="6" id="KW-1185">Reference proteome</keyword>
<reference evidence="5" key="1">
    <citation type="submission" date="2009-07" db="EMBL/GenBank/DDBJ databases">
        <authorList>
            <consortium name="US DOE Joint Genome Institute (JGI-PGF)"/>
            <person name="Lucas S."/>
            <person name="Copeland A."/>
            <person name="Lapidus A."/>
            <person name="Glavina del Rio T."/>
            <person name="Tice H."/>
            <person name="Bruce D."/>
            <person name="Goodwin L."/>
            <person name="Pitluck S."/>
            <person name="Larimer F."/>
            <person name="Land M.L."/>
            <person name="Mouttaki H."/>
            <person name="He Z."/>
            <person name="Zhou J."/>
            <person name="Hemme C.L."/>
        </authorList>
    </citation>
    <scope>NUCLEOTIDE SEQUENCE</scope>
    <source>
        <strain evidence="5">DSM 2782</strain>
    </source>
</reference>
<gene>
    <name evidence="5" type="ORF">Cpap_2921</name>
</gene>
<feature type="region of interest" description="Disordered" evidence="3">
    <location>
        <begin position="28"/>
        <end position="73"/>
    </location>
</feature>
<dbReference type="PANTHER" id="PTHR22550:SF5">
    <property type="entry name" value="LEUCINE ZIPPER PROTEIN 4"/>
    <property type="match status" value="1"/>
</dbReference>
<dbReference type="GO" id="GO:0009847">
    <property type="term" value="P:spore germination"/>
    <property type="evidence" value="ECO:0007669"/>
    <property type="project" value="InterPro"/>
</dbReference>
<dbReference type="PIRSF" id="PIRSF005690">
    <property type="entry name" value="GerBA"/>
    <property type="match status" value="1"/>
</dbReference>
<name>F1TAF6_9FIRM</name>
<keyword evidence="2 4" id="KW-0472">Membrane</keyword>
<dbReference type="InterPro" id="IPR050768">
    <property type="entry name" value="UPF0353/GerABKA_families"/>
</dbReference>